<dbReference type="OrthoDB" id="3190595at2"/>
<dbReference type="InterPro" id="IPR011990">
    <property type="entry name" value="TPR-like_helical_dom_sf"/>
</dbReference>
<dbReference type="RefSeq" id="WP_105958348.1">
    <property type="nucleotide sequence ID" value="NZ_PVNS01000004.1"/>
</dbReference>
<keyword evidence="2" id="KW-0804">Transcription</keyword>
<dbReference type="GO" id="GO:0003677">
    <property type="term" value="F:DNA binding"/>
    <property type="evidence" value="ECO:0007669"/>
    <property type="project" value="InterPro"/>
</dbReference>
<dbReference type="Pfam" id="PF03704">
    <property type="entry name" value="BTAD"/>
    <property type="match status" value="1"/>
</dbReference>
<keyword evidence="1" id="KW-0805">Transcription regulation</keyword>
<gene>
    <name evidence="4" type="ORF">C6I21_04975</name>
</gene>
<organism evidence="4 5">
    <name type="scientific">Alkalicoccus urumqiensis</name>
    <name type="common">Bacillus urumqiensis</name>
    <dbReference type="NCBI Taxonomy" id="1548213"/>
    <lineage>
        <taxon>Bacteria</taxon>
        <taxon>Bacillati</taxon>
        <taxon>Bacillota</taxon>
        <taxon>Bacilli</taxon>
        <taxon>Bacillales</taxon>
        <taxon>Bacillaceae</taxon>
        <taxon>Alkalicoccus</taxon>
    </lineage>
</organism>
<protein>
    <submittedName>
        <fullName evidence="4">Response regulator receiver protein</fullName>
    </submittedName>
</protein>
<dbReference type="InterPro" id="IPR051677">
    <property type="entry name" value="AfsR-DnrI-RedD_regulator"/>
</dbReference>
<dbReference type="SUPFAM" id="SSF46894">
    <property type="entry name" value="C-terminal effector domain of the bipartite response regulators"/>
    <property type="match status" value="1"/>
</dbReference>
<proteinExistence type="predicted"/>
<dbReference type="InterPro" id="IPR005158">
    <property type="entry name" value="BTAD"/>
</dbReference>
<dbReference type="SMART" id="SM01043">
    <property type="entry name" value="BTAD"/>
    <property type="match status" value="1"/>
</dbReference>
<evidence type="ECO:0000256" key="1">
    <source>
        <dbReference type="ARBA" id="ARBA00023015"/>
    </source>
</evidence>
<feature type="domain" description="Bacterial transcriptional activator" evidence="3">
    <location>
        <begin position="189"/>
        <end position="328"/>
    </location>
</feature>
<dbReference type="SUPFAM" id="SSF48452">
    <property type="entry name" value="TPR-like"/>
    <property type="match status" value="1"/>
</dbReference>
<dbReference type="Proteomes" id="UP000243650">
    <property type="component" value="Unassembled WGS sequence"/>
</dbReference>
<evidence type="ECO:0000259" key="3">
    <source>
        <dbReference type="SMART" id="SM01043"/>
    </source>
</evidence>
<evidence type="ECO:0000313" key="5">
    <source>
        <dbReference type="Proteomes" id="UP000243650"/>
    </source>
</evidence>
<name>A0A2P6MIR4_ALKUR</name>
<dbReference type="PANTHER" id="PTHR35807">
    <property type="entry name" value="TRANSCRIPTIONAL REGULATOR REDD-RELATED"/>
    <property type="match status" value="1"/>
</dbReference>
<sequence length="342" mass="40418">MKVIITQDDSNGAEGKGTTLFEAEIGDFLTHYPDQPDKVLLLLISSENGMAVRGFKLNDMKQSLEEVDQDTLLKSVRAKLGNSSIEKKLGMTMFRQVSITKNGDLGRPFRWRTSKVQQLFLYLLQKRFQLVGKRELVELLWPEYEEKKAYSQLYTAIYHIRKMLKPYEHHFEIRSVSEGYMLVLHHVTLDVDEFEQMASSSIPVSEETIREYERVMRMYNGDYLEQYDYVWAERERARLRSLWITTASVMLTWYKENRRTEAALRMASQLTEADPLNEMWYLELMKLYKSTGQYPYIRSAYRKLEQTLSEELETEPGKEIRDWFEQFLKEHPPAKKKGPRKG</sequence>
<dbReference type="AlphaFoldDB" id="A0A2P6MIR4"/>
<dbReference type="InterPro" id="IPR016032">
    <property type="entry name" value="Sig_transdc_resp-reg_C-effctor"/>
</dbReference>
<evidence type="ECO:0000256" key="2">
    <source>
        <dbReference type="ARBA" id="ARBA00023163"/>
    </source>
</evidence>
<accession>A0A2P6MIR4</accession>
<dbReference type="Gene3D" id="1.25.40.10">
    <property type="entry name" value="Tetratricopeptide repeat domain"/>
    <property type="match status" value="1"/>
</dbReference>
<dbReference type="EMBL" id="PVNS01000004">
    <property type="protein sequence ID" value="PRO66157.1"/>
    <property type="molecule type" value="Genomic_DNA"/>
</dbReference>
<comment type="caution">
    <text evidence="4">The sequence shown here is derived from an EMBL/GenBank/DDBJ whole genome shotgun (WGS) entry which is preliminary data.</text>
</comment>
<reference evidence="4 5" key="1">
    <citation type="submission" date="2018-03" db="EMBL/GenBank/DDBJ databases">
        <title>Bacillus urumqiensis sp. nov., a moderately haloalkaliphilic bacterium isolated from a salt lake.</title>
        <authorList>
            <person name="Zhao B."/>
            <person name="Liao Z."/>
        </authorList>
    </citation>
    <scope>NUCLEOTIDE SEQUENCE [LARGE SCALE GENOMIC DNA]</scope>
    <source>
        <strain evidence="4 5">BZ-SZ-XJ18</strain>
    </source>
</reference>
<dbReference type="GO" id="GO:0006355">
    <property type="term" value="P:regulation of DNA-templated transcription"/>
    <property type="evidence" value="ECO:0007669"/>
    <property type="project" value="InterPro"/>
</dbReference>
<dbReference type="Gene3D" id="1.10.10.10">
    <property type="entry name" value="Winged helix-like DNA-binding domain superfamily/Winged helix DNA-binding domain"/>
    <property type="match status" value="1"/>
</dbReference>
<evidence type="ECO:0000313" key="4">
    <source>
        <dbReference type="EMBL" id="PRO66157.1"/>
    </source>
</evidence>
<dbReference type="InterPro" id="IPR036388">
    <property type="entry name" value="WH-like_DNA-bd_sf"/>
</dbReference>
<keyword evidence="5" id="KW-1185">Reference proteome</keyword>